<keyword evidence="3" id="KW-1185">Reference proteome</keyword>
<feature type="domain" description="Class II aldolase/adducin N-terminal" evidence="1">
    <location>
        <begin position="42"/>
        <end position="224"/>
    </location>
</feature>
<dbReference type="SMART" id="SM01007">
    <property type="entry name" value="Aldolase_II"/>
    <property type="match status" value="1"/>
</dbReference>
<dbReference type="STRING" id="1295533.A0A1E3HIS4"/>
<dbReference type="GO" id="GO:0005856">
    <property type="term" value="C:cytoskeleton"/>
    <property type="evidence" value="ECO:0007669"/>
    <property type="project" value="TreeGrafter"/>
</dbReference>
<name>A0A1E3HIS4_9TREE</name>
<dbReference type="Pfam" id="PF00596">
    <property type="entry name" value="Aldolase_II"/>
    <property type="match status" value="1"/>
</dbReference>
<dbReference type="InterPro" id="IPR036409">
    <property type="entry name" value="Aldolase_II/adducin_N_sf"/>
</dbReference>
<dbReference type="Gene3D" id="3.40.225.10">
    <property type="entry name" value="Class II aldolase/adducin N-terminal domain"/>
    <property type="match status" value="1"/>
</dbReference>
<protein>
    <recommendedName>
        <fullName evidence="1">Class II aldolase/adducin N-terminal domain-containing protein</fullName>
    </recommendedName>
</protein>
<evidence type="ECO:0000259" key="1">
    <source>
        <dbReference type="SMART" id="SM01007"/>
    </source>
</evidence>
<comment type="caution">
    <text evidence="2">The sequence shown here is derived from an EMBL/GenBank/DDBJ whole genome shotgun (WGS) entry which is preliminary data.</text>
</comment>
<organism evidence="2 3">
    <name type="scientific">Cryptococcus amylolentus CBS 6039</name>
    <dbReference type="NCBI Taxonomy" id="1295533"/>
    <lineage>
        <taxon>Eukaryota</taxon>
        <taxon>Fungi</taxon>
        <taxon>Dikarya</taxon>
        <taxon>Basidiomycota</taxon>
        <taxon>Agaricomycotina</taxon>
        <taxon>Tremellomycetes</taxon>
        <taxon>Tremellales</taxon>
        <taxon>Cryptococcaceae</taxon>
        <taxon>Cryptococcus</taxon>
    </lineage>
</organism>
<dbReference type="GeneID" id="30157293"/>
<dbReference type="Proteomes" id="UP000094065">
    <property type="component" value="Unassembled WGS sequence"/>
</dbReference>
<evidence type="ECO:0000313" key="3">
    <source>
        <dbReference type="Proteomes" id="UP000094065"/>
    </source>
</evidence>
<dbReference type="InterPro" id="IPR051017">
    <property type="entry name" value="Aldolase-II_Adducin_sf"/>
</dbReference>
<dbReference type="GO" id="GO:0051015">
    <property type="term" value="F:actin filament binding"/>
    <property type="evidence" value="ECO:0007669"/>
    <property type="project" value="TreeGrafter"/>
</dbReference>
<dbReference type="PANTHER" id="PTHR10672:SF39">
    <property type="entry name" value="CLASS II ALDOLASE_ADDUCIN N-TERMINAL DOMAIN-CONTAINING PROTEIN"/>
    <property type="match status" value="1"/>
</dbReference>
<dbReference type="EMBL" id="AWGJ01000009">
    <property type="protein sequence ID" value="ODN76035.1"/>
    <property type="molecule type" value="Genomic_DNA"/>
</dbReference>
<dbReference type="SUPFAM" id="SSF53639">
    <property type="entry name" value="AraD/HMP-PK domain-like"/>
    <property type="match status" value="1"/>
</dbReference>
<sequence length="279" mass="30702">MGIEVEENPDYAPGQQPKVRKFRRAAPPTFTDVQQEKIYRKGRLAMACRVVAAQGWGIGCGMQLTSRDPVDTDTIWVVPAGKALAAVKSSDLIQVSITTGEAIYNDAEFGYDLNAVSIHRAIYAARPDVGAIIHGSTPHARAFSMQDQPLEMIVQDSCTFYKRFHRLPFSAGQRALSEPQGVSNALKDGKGFVMENRGILLVGATIECPISYYIRMESLCQIQLLAEAALRGRGGDFVRVGQQEVQFTFDNSGSEHHAWLMAMPYFARQDRLTGGAMVV</sequence>
<dbReference type="RefSeq" id="XP_018991566.1">
    <property type="nucleotide sequence ID" value="XM_019140415.1"/>
</dbReference>
<dbReference type="PANTHER" id="PTHR10672">
    <property type="entry name" value="ADDUCIN"/>
    <property type="match status" value="1"/>
</dbReference>
<dbReference type="InterPro" id="IPR001303">
    <property type="entry name" value="Aldolase_II/adducin_N"/>
</dbReference>
<proteinExistence type="predicted"/>
<gene>
    <name evidence="2" type="ORF">L202_05984</name>
</gene>
<reference evidence="2 3" key="1">
    <citation type="submission" date="2016-06" db="EMBL/GenBank/DDBJ databases">
        <title>Evolution of pathogenesis and genome organization in the Tremellales.</title>
        <authorList>
            <person name="Cuomo C."/>
            <person name="Litvintseva A."/>
            <person name="Heitman J."/>
            <person name="Chen Y."/>
            <person name="Sun S."/>
            <person name="Springer D."/>
            <person name="Dromer F."/>
            <person name="Young S."/>
            <person name="Zeng Q."/>
            <person name="Chapman S."/>
            <person name="Gujja S."/>
            <person name="Saif S."/>
            <person name="Birren B."/>
        </authorList>
    </citation>
    <scope>NUCLEOTIDE SEQUENCE [LARGE SCALE GENOMIC DNA]</scope>
    <source>
        <strain evidence="2 3">CBS 6039</strain>
    </source>
</reference>
<evidence type="ECO:0000313" key="2">
    <source>
        <dbReference type="EMBL" id="ODN76035.1"/>
    </source>
</evidence>
<dbReference type="AlphaFoldDB" id="A0A1E3HIS4"/>
<dbReference type="OrthoDB" id="3238794at2759"/>
<accession>A0A1E3HIS4</accession>